<organism evidence="2 3">
    <name type="scientific">Oesophagostomum dentatum</name>
    <name type="common">Nodular worm</name>
    <dbReference type="NCBI Taxonomy" id="61180"/>
    <lineage>
        <taxon>Eukaryota</taxon>
        <taxon>Metazoa</taxon>
        <taxon>Ecdysozoa</taxon>
        <taxon>Nematoda</taxon>
        <taxon>Chromadorea</taxon>
        <taxon>Rhabditida</taxon>
        <taxon>Rhabditina</taxon>
        <taxon>Rhabditomorpha</taxon>
        <taxon>Strongyloidea</taxon>
        <taxon>Strongylidae</taxon>
        <taxon>Oesophagostomum</taxon>
    </lineage>
</organism>
<feature type="compositionally biased region" description="Basic residues" evidence="1">
    <location>
        <begin position="52"/>
        <end position="71"/>
    </location>
</feature>
<name>A0A0B1RQ93_OESDE</name>
<gene>
    <name evidence="2" type="ORF">OESDEN_25585</name>
</gene>
<proteinExistence type="predicted"/>
<feature type="compositionally biased region" description="Basic and acidic residues" evidence="1">
    <location>
        <begin position="31"/>
        <end position="40"/>
    </location>
</feature>
<dbReference type="EMBL" id="KN613372">
    <property type="protein sequence ID" value="KHJ74799.1"/>
    <property type="molecule type" value="Genomic_DNA"/>
</dbReference>
<sequence length="169" mass="19357">MVSYVIAKLNKIRSDTTKGEESISNALEEEAEKKKVDTARKYQNVGIDTSRRSKGKRGKMSTKKPLRRIPPRRLFPGSKNRSQNVHRESNRSLRKHSDKAIESRQLGRFNTIAKLFKFEKIMVRHDINSAVKLYLNFDAALTFNFNVVRVAKPLSFSKIYSTSVLSIVA</sequence>
<dbReference type="AlphaFoldDB" id="A0A0B1RQ93"/>
<evidence type="ECO:0000313" key="3">
    <source>
        <dbReference type="Proteomes" id="UP000053660"/>
    </source>
</evidence>
<accession>A0A0B1RQ93</accession>
<keyword evidence="3" id="KW-1185">Reference proteome</keyword>
<dbReference type="Proteomes" id="UP000053660">
    <property type="component" value="Unassembled WGS sequence"/>
</dbReference>
<evidence type="ECO:0000256" key="1">
    <source>
        <dbReference type="SAM" id="MobiDB-lite"/>
    </source>
</evidence>
<protein>
    <submittedName>
        <fullName evidence="2">Uncharacterized protein</fullName>
    </submittedName>
</protein>
<evidence type="ECO:0000313" key="2">
    <source>
        <dbReference type="EMBL" id="KHJ74799.1"/>
    </source>
</evidence>
<reference evidence="2 3" key="1">
    <citation type="submission" date="2014-03" db="EMBL/GenBank/DDBJ databases">
        <title>Draft genome of the hookworm Oesophagostomum dentatum.</title>
        <authorList>
            <person name="Mitreva M."/>
        </authorList>
    </citation>
    <scope>NUCLEOTIDE SEQUENCE [LARGE SCALE GENOMIC DNA]</scope>
    <source>
        <strain evidence="2 3">OD-Hann</strain>
    </source>
</reference>
<feature type="region of interest" description="Disordered" evidence="1">
    <location>
        <begin position="14"/>
        <end position="99"/>
    </location>
</feature>